<dbReference type="PROSITE" id="PS00141">
    <property type="entry name" value="ASP_PROTEASE"/>
    <property type="match status" value="1"/>
</dbReference>
<dbReference type="Gene3D" id="2.70.40.10">
    <property type="match status" value="1"/>
</dbReference>
<keyword evidence="1" id="KW-0645">Protease</keyword>
<dbReference type="SUPFAM" id="SSF50630">
    <property type="entry name" value="Acid proteases"/>
    <property type="match status" value="1"/>
</dbReference>
<evidence type="ECO:0000256" key="2">
    <source>
        <dbReference type="ARBA" id="ARBA00022750"/>
    </source>
</evidence>
<dbReference type="PANTHER" id="PTHR19422:SF123">
    <property type="entry name" value="RT1 CLASS I, LOCUS CE15"/>
    <property type="match status" value="1"/>
</dbReference>
<dbReference type="SUPFAM" id="SSF51283">
    <property type="entry name" value="dUTPase-like"/>
    <property type="match status" value="1"/>
</dbReference>
<dbReference type="GO" id="GO:0004190">
    <property type="term" value="F:aspartic-type endopeptidase activity"/>
    <property type="evidence" value="ECO:0007669"/>
    <property type="project" value="UniProtKB-KW"/>
</dbReference>
<comment type="caution">
    <text evidence="5">The sequence shown here is derived from an EMBL/GenBank/DDBJ whole genome shotgun (WGS) entry which is preliminary data.</text>
</comment>
<dbReference type="InterPro" id="IPR018061">
    <property type="entry name" value="Retropepsins"/>
</dbReference>
<dbReference type="InterPro" id="IPR021109">
    <property type="entry name" value="Peptidase_aspartic_dom_sf"/>
</dbReference>
<dbReference type="GO" id="GO:0006508">
    <property type="term" value="P:proteolysis"/>
    <property type="evidence" value="ECO:0007669"/>
    <property type="project" value="UniProtKB-KW"/>
</dbReference>
<dbReference type="InterPro" id="IPR029054">
    <property type="entry name" value="dUTPase-like"/>
</dbReference>
<dbReference type="InterPro" id="IPR001969">
    <property type="entry name" value="Aspartic_peptidase_AS"/>
</dbReference>
<dbReference type="InterPro" id="IPR051592">
    <property type="entry name" value="HERV-K_Pro_peptidase_A2"/>
</dbReference>
<dbReference type="InterPro" id="IPR036157">
    <property type="entry name" value="dUTPase-like_sf"/>
</dbReference>
<reference evidence="5 6" key="1">
    <citation type="journal article" date="2018" name="Gigascience">
        <title>Genomes of trombidid mites reveal novel predicted allergens and laterally-transferred genes associated with secondary metabolism.</title>
        <authorList>
            <person name="Dong X."/>
            <person name="Chaisiri K."/>
            <person name="Xia D."/>
            <person name="Armstrong S.D."/>
            <person name="Fang Y."/>
            <person name="Donnelly M.J."/>
            <person name="Kadowaki T."/>
            <person name="McGarry J.W."/>
            <person name="Darby A.C."/>
            <person name="Makepeace B.L."/>
        </authorList>
    </citation>
    <scope>NUCLEOTIDE SEQUENCE [LARGE SCALE GENOMIC DNA]</scope>
    <source>
        <strain evidence="5">UoL-UT</strain>
    </source>
</reference>
<dbReference type="Proteomes" id="UP000288716">
    <property type="component" value="Unassembled WGS sequence"/>
</dbReference>
<accession>A0A443QBX1</accession>
<keyword evidence="6" id="KW-1185">Reference proteome</keyword>
<dbReference type="EMBL" id="NCKV01059704">
    <property type="protein sequence ID" value="RWS00519.1"/>
    <property type="molecule type" value="Genomic_DNA"/>
</dbReference>
<dbReference type="OrthoDB" id="9900537at2759"/>
<organism evidence="5 6">
    <name type="scientific">Leptotrombidium deliense</name>
    <dbReference type="NCBI Taxonomy" id="299467"/>
    <lineage>
        <taxon>Eukaryota</taxon>
        <taxon>Metazoa</taxon>
        <taxon>Ecdysozoa</taxon>
        <taxon>Arthropoda</taxon>
        <taxon>Chelicerata</taxon>
        <taxon>Arachnida</taxon>
        <taxon>Acari</taxon>
        <taxon>Acariformes</taxon>
        <taxon>Trombidiformes</taxon>
        <taxon>Prostigmata</taxon>
        <taxon>Anystina</taxon>
        <taxon>Parasitengona</taxon>
        <taxon>Trombiculoidea</taxon>
        <taxon>Trombiculidae</taxon>
        <taxon>Leptotrombidium</taxon>
    </lineage>
</organism>
<evidence type="ECO:0000313" key="5">
    <source>
        <dbReference type="EMBL" id="RWS00519.1"/>
    </source>
</evidence>
<evidence type="ECO:0000256" key="3">
    <source>
        <dbReference type="ARBA" id="ARBA00022801"/>
    </source>
</evidence>
<dbReference type="PANTHER" id="PTHR19422">
    <property type="entry name" value="GAG RETROVIRAL POLYPROTEIN"/>
    <property type="match status" value="1"/>
</dbReference>
<dbReference type="Pfam" id="PF00077">
    <property type="entry name" value="RVP"/>
    <property type="match status" value="1"/>
</dbReference>
<dbReference type="VEuPathDB" id="VectorBase:LDEU014467"/>
<sequence length="175" mass="19172">GGIQIMLSSPQGVSVINPGDRIAQLVLLPSAAQYTKAIPQTRGNRGFGSSGVGPMIFWSMDCTDRPTKTLTVEGIPIRGLLDTGADTSIITQQDWPRKWPVQRSDTCLRGLGYSEGPNKSSQVLKWKDEEGHSGTFQPYVLTSLPITLWGRDILAQLNLKLVTLPDPPPLCWMKQ</sequence>
<dbReference type="Gene3D" id="2.40.70.10">
    <property type="entry name" value="Acid Proteases"/>
    <property type="match status" value="1"/>
</dbReference>
<evidence type="ECO:0000256" key="1">
    <source>
        <dbReference type="ARBA" id="ARBA00022670"/>
    </source>
</evidence>
<dbReference type="PROSITE" id="PS50175">
    <property type="entry name" value="ASP_PROT_RETROV"/>
    <property type="match status" value="1"/>
</dbReference>
<evidence type="ECO:0000259" key="4">
    <source>
        <dbReference type="PROSITE" id="PS50175"/>
    </source>
</evidence>
<dbReference type="InterPro" id="IPR001995">
    <property type="entry name" value="Peptidase_A2_cat"/>
</dbReference>
<dbReference type="CDD" id="cd05482">
    <property type="entry name" value="HIV_retropepsin_like"/>
    <property type="match status" value="1"/>
</dbReference>
<evidence type="ECO:0000313" key="6">
    <source>
        <dbReference type="Proteomes" id="UP000288716"/>
    </source>
</evidence>
<keyword evidence="2" id="KW-0064">Aspartyl protease</keyword>
<dbReference type="InterPro" id="IPR034170">
    <property type="entry name" value="Retropepsin-like_cat_dom"/>
</dbReference>
<keyword evidence="3" id="KW-0378">Hydrolase</keyword>
<name>A0A443QBX1_9ACAR</name>
<feature type="non-terminal residue" evidence="5">
    <location>
        <position position="1"/>
    </location>
</feature>
<dbReference type="Pfam" id="PF00692">
    <property type="entry name" value="dUTPase"/>
    <property type="match status" value="1"/>
</dbReference>
<gene>
    <name evidence="5" type="ORF">B4U80_12648</name>
</gene>
<protein>
    <submittedName>
        <fullName evidence="5">Endogenous retrovirus group K member 7 Pro protein-like protein</fullName>
    </submittedName>
</protein>
<feature type="domain" description="Peptidase A2" evidence="4">
    <location>
        <begin position="77"/>
        <end position="153"/>
    </location>
</feature>
<proteinExistence type="predicted"/>
<dbReference type="AlphaFoldDB" id="A0A443QBX1"/>